<dbReference type="InterPro" id="IPR014712">
    <property type="entry name" value="ANTH_dom_sf"/>
</dbReference>
<reference evidence="3" key="2">
    <citation type="submission" date="2022-01" db="EMBL/GenBank/DDBJ databases">
        <authorList>
            <person name="Hirooka S."/>
            <person name="Miyagishima S.Y."/>
        </authorList>
    </citation>
    <scope>NUCLEOTIDE SEQUENCE</scope>
    <source>
        <strain evidence="3">NBRC 102759</strain>
    </source>
</reference>
<keyword evidence="4" id="KW-1185">Reference proteome</keyword>
<feature type="compositionally biased region" description="Pro residues" evidence="1">
    <location>
        <begin position="553"/>
        <end position="564"/>
    </location>
</feature>
<dbReference type="PANTHER" id="PTHR22951">
    <property type="entry name" value="CLATHRIN ASSEMBLY PROTEIN"/>
    <property type="match status" value="1"/>
</dbReference>
<dbReference type="PANTHER" id="PTHR22951:SF5">
    <property type="entry name" value="PHOSPHATIDYLINOSITOL-BINDING CLATHRIN ASSEMBLY PROTEIN LAP"/>
    <property type="match status" value="1"/>
</dbReference>
<feature type="compositionally biased region" description="Pro residues" evidence="1">
    <location>
        <begin position="530"/>
        <end position="540"/>
    </location>
</feature>
<reference evidence="3" key="1">
    <citation type="journal article" date="2022" name="Proc. Natl. Acad. Sci. U.S.A.">
        <title>Life cycle and functional genomics of the unicellular red alga Galdieria for elucidating algal and plant evolution and industrial use.</title>
        <authorList>
            <person name="Hirooka S."/>
            <person name="Itabashi T."/>
            <person name="Ichinose T.M."/>
            <person name="Onuma R."/>
            <person name="Fujiwara T."/>
            <person name="Yamashita S."/>
            <person name="Jong L.W."/>
            <person name="Tomita R."/>
            <person name="Iwane A.H."/>
            <person name="Miyagishima S.Y."/>
        </authorList>
    </citation>
    <scope>NUCLEOTIDE SEQUENCE</scope>
    <source>
        <strain evidence="3">NBRC 102759</strain>
    </source>
</reference>
<dbReference type="AlphaFoldDB" id="A0A9C7Q3S6"/>
<feature type="compositionally biased region" description="Pro residues" evidence="1">
    <location>
        <begin position="457"/>
        <end position="479"/>
    </location>
</feature>
<feature type="region of interest" description="Disordered" evidence="1">
    <location>
        <begin position="607"/>
        <end position="652"/>
    </location>
</feature>
<dbReference type="GO" id="GO:0048268">
    <property type="term" value="P:clathrin coat assembly"/>
    <property type="evidence" value="ECO:0007669"/>
    <property type="project" value="InterPro"/>
</dbReference>
<feature type="compositionally biased region" description="Polar residues" evidence="1">
    <location>
        <begin position="507"/>
        <end position="516"/>
    </location>
</feature>
<accession>A0A9C7Q3S6</accession>
<dbReference type="Gene3D" id="1.20.58.150">
    <property type="entry name" value="ANTH domain"/>
    <property type="match status" value="1"/>
</dbReference>
<dbReference type="GO" id="GO:0005545">
    <property type="term" value="F:1-phosphatidylinositol binding"/>
    <property type="evidence" value="ECO:0007669"/>
    <property type="project" value="InterPro"/>
</dbReference>
<feature type="compositionally biased region" description="Acidic residues" evidence="1">
    <location>
        <begin position="630"/>
        <end position="641"/>
    </location>
</feature>
<dbReference type="OrthoDB" id="44015at2759"/>
<evidence type="ECO:0000259" key="2">
    <source>
        <dbReference type="PROSITE" id="PS50942"/>
    </source>
</evidence>
<dbReference type="InterPro" id="IPR045192">
    <property type="entry name" value="AP180-like"/>
</dbReference>
<feature type="compositionally biased region" description="Basic and acidic residues" evidence="1">
    <location>
        <begin position="399"/>
        <end position="422"/>
    </location>
</feature>
<proteinExistence type="predicted"/>
<dbReference type="InterPro" id="IPR013809">
    <property type="entry name" value="ENTH"/>
</dbReference>
<dbReference type="InterPro" id="IPR011417">
    <property type="entry name" value="ANTH_dom"/>
</dbReference>
<dbReference type="SUPFAM" id="SSF48464">
    <property type="entry name" value="ENTH/VHS domain"/>
    <property type="match status" value="1"/>
</dbReference>
<sequence>MEKYTQKAVDATKIFTTHMTTNELKRAVTKATLDEEAKPRLKDVKKIIRATYLRPSSSNTKCGPRKVLKYLQQRLEAAEYAVVLRALLVCHILLDEGSKGFVDLLLHSAVTFNLPYLRDHVSEYAQYTKAFARYIQEKIITVRTLGMSYDTIPDPSKKSRQQLYEVNTENEDTEELYGDVNQLEMTELLQVLPVLETQTETLVAVRLSSDAAYNDLTVGVLERLMKDMLPLMKQLNDGMGRILEEFFTLSKSECEQSLKLYERYIELVHGAERLLGIARRLGASETQSSIEHVALDYLSGMKEHVGTLKESKGDKASDTVPENKDKLDPKKENYDEAAAVAAAIRESLKTGKSSEMITFDDDDSDDDGAHTESHSTETSDEEKSDSTKELDDFFGLFKGPEKKAGAGGDDSKAKSKTPEKGDKKKKKKKSTSGEHDDLLDLFSNTSISKPSEGNFGYPPPPPPPFTGGGYYPPPPPSFMPPMGAASNHNPSMGEQRGQVYGNPFEEPQNNPFSSPYSGVEQGNPFDPHMHPPPPPPPPPSAYYSTPSYAHPSYYPPSSYPPPPMTSSTPWNPPMESSYYPPPPAPSYGDGAAPYYPPYEMQGSAVAERWSQPPPPHAMGGGPYAVQPTPFDEEASHEEPFDELNPFTEESHD</sequence>
<organism evidence="3 4">
    <name type="scientific">Galdieria partita</name>
    <dbReference type="NCBI Taxonomy" id="83374"/>
    <lineage>
        <taxon>Eukaryota</taxon>
        <taxon>Rhodophyta</taxon>
        <taxon>Bangiophyceae</taxon>
        <taxon>Galdieriales</taxon>
        <taxon>Galdieriaceae</taxon>
        <taxon>Galdieria</taxon>
    </lineage>
</organism>
<evidence type="ECO:0000313" key="4">
    <source>
        <dbReference type="Proteomes" id="UP001061958"/>
    </source>
</evidence>
<feature type="region of interest" description="Disordered" evidence="1">
    <location>
        <begin position="353"/>
        <end position="590"/>
    </location>
</feature>
<dbReference type="GO" id="GO:0072583">
    <property type="term" value="P:clathrin-dependent endocytosis"/>
    <property type="evidence" value="ECO:0007669"/>
    <property type="project" value="InterPro"/>
</dbReference>
<dbReference type="GO" id="GO:0005546">
    <property type="term" value="F:phosphatidylinositol-4,5-bisphosphate binding"/>
    <property type="evidence" value="ECO:0007669"/>
    <property type="project" value="TreeGrafter"/>
</dbReference>
<dbReference type="Proteomes" id="UP001061958">
    <property type="component" value="Unassembled WGS sequence"/>
</dbReference>
<dbReference type="InterPro" id="IPR008942">
    <property type="entry name" value="ENTH_VHS"/>
</dbReference>
<evidence type="ECO:0000256" key="1">
    <source>
        <dbReference type="SAM" id="MobiDB-lite"/>
    </source>
</evidence>
<dbReference type="GO" id="GO:0000149">
    <property type="term" value="F:SNARE binding"/>
    <property type="evidence" value="ECO:0007669"/>
    <property type="project" value="TreeGrafter"/>
</dbReference>
<evidence type="ECO:0000313" key="3">
    <source>
        <dbReference type="EMBL" id="GJQ15779.1"/>
    </source>
</evidence>
<name>A0A9C7Q3S6_9RHOD</name>
<comment type="caution">
    <text evidence="3">The sequence shown here is derived from an EMBL/GenBank/DDBJ whole genome shotgun (WGS) entry which is preliminary data.</text>
</comment>
<feature type="compositionally biased region" description="Low complexity" evidence="1">
    <location>
        <begin position="565"/>
        <end position="578"/>
    </location>
</feature>
<dbReference type="GO" id="GO:0005905">
    <property type="term" value="C:clathrin-coated pit"/>
    <property type="evidence" value="ECO:0007669"/>
    <property type="project" value="TreeGrafter"/>
</dbReference>
<gene>
    <name evidence="3" type="ORF">GpartN1_g7570.t1</name>
</gene>
<protein>
    <recommendedName>
        <fullName evidence="2">ENTH domain-containing protein</fullName>
    </recommendedName>
</protein>
<feature type="compositionally biased region" description="Polar residues" evidence="1">
    <location>
        <begin position="442"/>
        <end position="451"/>
    </location>
</feature>
<feature type="region of interest" description="Disordered" evidence="1">
    <location>
        <begin position="308"/>
        <end position="333"/>
    </location>
</feature>
<dbReference type="GO" id="GO:0030136">
    <property type="term" value="C:clathrin-coated vesicle"/>
    <property type="evidence" value="ECO:0007669"/>
    <property type="project" value="InterPro"/>
</dbReference>
<feature type="domain" description="ENTH" evidence="2">
    <location>
        <begin position="16"/>
        <end position="156"/>
    </location>
</feature>
<dbReference type="EMBL" id="BQMJ01000074">
    <property type="protein sequence ID" value="GJQ15779.1"/>
    <property type="molecule type" value="Genomic_DNA"/>
</dbReference>
<dbReference type="Gene3D" id="1.25.40.90">
    <property type="match status" value="1"/>
</dbReference>
<dbReference type="GO" id="GO:0032050">
    <property type="term" value="F:clathrin heavy chain binding"/>
    <property type="evidence" value="ECO:0007669"/>
    <property type="project" value="TreeGrafter"/>
</dbReference>
<feature type="compositionally biased region" description="Basic and acidic residues" evidence="1">
    <location>
        <begin position="367"/>
        <end position="377"/>
    </location>
</feature>
<dbReference type="SUPFAM" id="SSF89009">
    <property type="entry name" value="GAT-like domain"/>
    <property type="match status" value="1"/>
</dbReference>
<feature type="compositionally biased region" description="Low complexity" evidence="1">
    <location>
        <begin position="541"/>
        <end position="552"/>
    </location>
</feature>
<dbReference type="Pfam" id="PF07651">
    <property type="entry name" value="ANTH"/>
    <property type="match status" value="1"/>
</dbReference>
<dbReference type="GO" id="GO:0006900">
    <property type="term" value="P:vesicle budding from membrane"/>
    <property type="evidence" value="ECO:0007669"/>
    <property type="project" value="TreeGrafter"/>
</dbReference>
<dbReference type="PROSITE" id="PS50942">
    <property type="entry name" value="ENTH"/>
    <property type="match status" value="1"/>
</dbReference>